<dbReference type="InterPro" id="IPR015424">
    <property type="entry name" value="PyrdxlP-dep_Trfase"/>
</dbReference>
<dbReference type="GO" id="GO:0016594">
    <property type="term" value="F:glycine binding"/>
    <property type="evidence" value="ECO:0007669"/>
    <property type="project" value="TreeGrafter"/>
</dbReference>
<proteinExistence type="predicted"/>
<dbReference type="PANTHER" id="PTHR11773:SF1">
    <property type="entry name" value="GLYCINE DEHYDROGENASE (DECARBOXYLATING), MITOCHONDRIAL"/>
    <property type="match status" value="1"/>
</dbReference>
<dbReference type="GO" id="GO:0030170">
    <property type="term" value="F:pyridoxal phosphate binding"/>
    <property type="evidence" value="ECO:0007669"/>
    <property type="project" value="TreeGrafter"/>
</dbReference>
<dbReference type="GO" id="GO:0004375">
    <property type="term" value="F:glycine dehydrogenase (decarboxylating) activity"/>
    <property type="evidence" value="ECO:0007669"/>
    <property type="project" value="InterPro"/>
</dbReference>
<comment type="caution">
    <text evidence="1">The sequence shown here is derived from an EMBL/GenBank/DDBJ whole genome shotgun (WGS) entry which is preliminary data.</text>
</comment>
<feature type="non-terminal residue" evidence="1">
    <location>
        <position position="1"/>
    </location>
</feature>
<protein>
    <recommendedName>
        <fullName evidence="2">Glycine dehydrogenase (aminomethyl-transferring)</fullName>
    </recommendedName>
</protein>
<dbReference type="SUPFAM" id="SSF53383">
    <property type="entry name" value="PLP-dependent transferases"/>
    <property type="match status" value="1"/>
</dbReference>
<dbReference type="InterPro" id="IPR020581">
    <property type="entry name" value="GDC_P"/>
</dbReference>
<dbReference type="GO" id="GO:0019464">
    <property type="term" value="P:glycine decarboxylation via glycine cleavage system"/>
    <property type="evidence" value="ECO:0007669"/>
    <property type="project" value="TreeGrafter"/>
</dbReference>
<dbReference type="GO" id="GO:0005960">
    <property type="term" value="C:glycine cleavage complex"/>
    <property type="evidence" value="ECO:0007669"/>
    <property type="project" value="TreeGrafter"/>
</dbReference>
<dbReference type="GO" id="GO:0005829">
    <property type="term" value="C:cytosol"/>
    <property type="evidence" value="ECO:0007669"/>
    <property type="project" value="TreeGrafter"/>
</dbReference>
<dbReference type="EMBL" id="BARS01056767">
    <property type="protein sequence ID" value="GAG45583.1"/>
    <property type="molecule type" value="Genomic_DNA"/>
</dbReference>
<accession>X0YA39</accession>
<name>X0YA39_9ZZZZ</name>
<dbReference type="InterPro" id="IPR015421">
    <property type="entry name" value="PyrdxlP-dep_Trfase_major"/>
</dbReference>
<reference evidence="1" key="1">
    <citation type="journal article" date="2014" name="Front. Microbiol.">
        <title>High frequency of phylogenetically diverse reductive dehalogenase-homologous genes in deep subseafloor sedimentary metagenomes.</title>
        <authorList>
            <person name="Kawai M."/>
            <person name="Futagami T."/>
            <person name="Toyoda A."/>
            <person name="Takaki Y."/>
            <person name="Nishi S."/>
            <person name="Hori S."/>
            <person name="Arai W."/>
            <person name="Tsubouchi T."/>
            <person name="Morono Y."/>
            <person name="Uchiyama I."/>
            <person name="Ito T."/>
            <person name="Fujiyama A."/>
            <person name="Inagaki F."/>
            <person name="Takami H."/>
        </authorList>
    </citation>
    <scope>NUCLEOTIDE SEQUENCE</scope>
    <source>
        <strain evidence="1">Expedition CK06-06</strain>
    </source>
</reference>
<evidence type="ECO:0008006" key="2">
    <source>
        <dbReference type="Google" id="ProtNLM"/>
    </source>
</evidence>
<evidence type="ECO:0000313" key="1">
    <source>
        <dbReference type="EMBL" id="GAG45583.1"/>
    </source>
</evidence>
<dbReference type="PANTHER" id="PTHR11773">
    <property type="entry name" value="GLYCINE DEHYDROGENASE, DECARBOXYLATING"/>
    <property type="match status" value="1"/>
</dbReference>
<dbReference type="Gene3D" id="3.40.640.10">
    <property type="entry name" value="Type I PLP-dependent aspartate aminotransferase-like (Major domain)"/>
    <property type="match status" value="1"/>
</dbReference>
<dbReference type="AlphaFoldDB" id="X0YA39"/>
<gene>
    <name evidence="1" type="ORF">S01H1_83485</name>
</gene>
<organism evidence="1">
    <name type="scientific">marine sediment metagenome</name>
    <dbReference type="NCBI Taxonomy" id="412755"/>
    <lineage>
        <taxon>unclassified sequences</taxon>
        <taxon>metagenomes</taxon>
        <taxon>ecological metagenomes</taxon>
    </lineage>
</organism>
<feature type="non-terminal residue" evidence="1">
    <location>
        <position position="164"/>
    </location>
</feature>
<sequence>GVAALMLTLPNTLGLFEPNIGRIAEMLHRKGALLYGDGANVNALLGRARFGDMGFDIVHLNMHKTFSTPHGGGGPGSGPVVVKDHLAPYLPTPVVDKEGNRFVLATPERSIGRVGLFYGHFGVLVRAYAYLRALGVEGLRQVSENAVINANYVLARLRQAYHLP</sequence>